<dbReference type="InterPro" id="IPR051229">
    <property type="entry name" value="ALYREF_mRNA_export"/>
</dbReference>
<evidence type="ECO:0000313" key="4">
    <source>
        <dbReference type="EMBL" id="KAJ8611929.1"/>
    </source>
</evidence>
<accession>A0AAD7XQU6</accession>
<dbReference type="InterPro" id="IPR035979">
    <property type="entry name" value="RBD_domain_sf"/>
</dbReference>
<reference evidence="4" key="1">
    <citation type="submission" date="2023-01" db="EMBL/GenBank/DDBJ databases">
        <title>Metagenome sequencing of chrysophaentin producing Chrysophaeum taylorii.</title>
        <authorList>
            <person name="Davison J."/>
            <person name="Bewley C."/>
        </authorList>
    </citation>
    <scope>NUCLEOTIDE SEQUENCE</scope>
    <source>
        <strain evidence="4">NIES-1699</strain>
    </source>
</reference>
<dbReference type="PROSITE" id="PS50102">
    <property type="entry name" value="RRM"/>
    <property type="match status" value="1"/>
</dbReference>
<sequence>MSALLRRRATAAAKARTQRSAVVDKKRSILSRVGDANESLTRIVAKNIGETVSAADVRTLFASAGKVERVAAVLGASGSATYEIDFDDPVSARVALSRFDQRTLDGRKMTLSLVTPPRKDIGAAAASLFAAAVDDAHKSTVPRERPQEKKKLETRDNREYLAIDVTRTQRTTSVKKPAAAAAAANAKKKSGVVLDVASAFEPRQTRKTKPATAVRVAPKAFTSGIFVSGFSDPNFLPIGRYKRTAS</sequence>
<dbReference type="InterPro" id="IPR012677">
    <property type="entry name" value="Nucleotide-bd_a/b_plait_sf"/>
</dbReference>
<dbReference type="GO" id="GO:0005634">
    <property type="term" value="C:nucleus"/>
    <property type="evidence" value="ECO:0007669"/>
    <property type="project" value="TreeGrafter"/>
</dbReference>
<keyword evidence="5" id="KW-1185">Reference proteome</keyword>
<comment type="caution">
    <text evidence="4">The sequence shown here is derived from an EMBL/GenBank/DDBJ whole genome shotgun (WGS) entry which is preliminary data.</text>
</comment>
<feature type="domain" description="RRM" evidence="3">
    <location>
        <begin position="41"/>
        <end position="116"/>
    </location>
</feature>
<dbReference type="Proteomes" id="UP001230188">
    <property type="component" value="Unassembled WGS sequence"/>
</dbReference>
<evidence type="ECO:0000256" key="1">
    <source>
        <dbReference type="ARBA" id="ARBA00022884"/>
    </source>
</evidence>
<protein>
    <recommendedName>
        <fullName evidence="3">RRM domain-containing protein</fullName>
    </recommendedName>
</protein>
<gene>
    <name evidence="4" type="ORF">CTAYLR_004351</name>
</gene>
<evidence type="ECO:0000259" key="3">
    <source>
        <dbReference type="PROSITE" id="PS50102"/>
    </source>
</evidence>
<dbReference type="Gene3D" id="3.30.70.330">
    <property type="match status" value="1"/>
</dbReference>
<dbReference type="AlphaFoldDB" id="A0AAD7XQU6"/>
<dbReference type="PANTHER" id="PTHR19965:SF35">
    <property type="entry name" value="RNA ANNEALING PROTEIN YRA1"/>
    <property type="match status" value="1"/>
</dbReference>
<evidence type="ECO:0000256" key="2">
    <source>
        <dbReference type="PROSITE-ProRule" id="PRU00176"/>
    </source>
</evidence>
<dbReference type="GO" id="GO:0003729">
    <property type="term" value="F:mRNA binding"/>
    <property type="evidence" value="ECO:0007669"/>
    <property type="project" value="TreeGrafter"/>
</dbReference>
<dbReference type="SUPFAM" id="SSF54928">
    <property type="entry name" value="RNA-binding domain, RBD"/>
    <property type="match status" value="1"/>
</dbReference>
<dbReference type="PANTHER" id="PTHR19965">
    <property type="entry name" value="RNA AND EXPORT FACTOR BINDING PROTEIN"/>
    <property type="match status" value="1"/>
</dbReference>
<keyword evidence="1 2" id="KW-0694">RNA-binding</keyword>
<dbReference type="SMART" id="SM00360">
    <property type="entry name" value="RRM"/>
    <property type="match status" value="1"/>
</dbReference>
<dbReference type="InterPro" id="IPR000504">
    <property type="entry name" value="RRM_dom"/>
</dbReference>
<dbReference type="GO" id="GO:0006406">
    <property type="term" value="P:mRNA export from nucleus"/>
    <property type="evidence" value="ECO:0007669"/>
    <property type="project" value="TreeGrafter"/>
</dbReference>
<name>A0AAD7XQU6_9STRA</name>
<proteinExistence type="predicted"/>
<evidence type="ECO:0000313" key="5">
    <source>
        <dbReference type="Proteomes" id="UP001230188"/>
    </source>
</evidence>
<organism evidence="4 5">
    <name type="scientific">Chrysophaeum taylorii</name>
    <dbReference type="NCBI Taxonomy" id="2483200"/>
    <lineage>
        <taxon>Eukaryota</taxon>
        <taxon>Sar</taxon>
        <taxon>Stramenopiles</taxon>
        <taxon>Ochrophyta</taxon>
        <taxon>Pelagophyceae</taxon>
        <taxon>Pelagomonadales</taxon>
        <taxon>Pelagomonadaceae</taxon>
        <taxon>Chrysophaeum</taxon>
    </lineage>
</organism>
<dbReference type="EMBL" id="JAQMWT010000059">
    <property type="protein sequence ID" value="KAJ8611929.1"/>
    <property type="molecule type" value="Genomic_DNA"/>
</dbReference>